<dbReference type="EMBL" id="FMHU01000002">
    <property type="protein sequence ID" value="SCL25498.1"/>
    <property type="molecule type" value="Genomic_DNA"/>
</dbReference>
<dbReference type="RefSeq" id="WP_091458378.1">
    <property type="nucleotide sequence ID" value="NZ_FMHU01000001.1"/>
</dbReference>
<dbReference type="EMBL" id="FMHU01000001">
    <property type="protein sequence ID" value="SCL20439.1"/>
    <property type="molecule type" value="Genomic_DNA"/>
</dbReference>
<protein>
    <submittedName>
        <fullName evidence="2">Uncharacterized protein</fullName>
    </submittedName>
</protein>
<proteinExistence type="predicted"/>
<evidence type="ECO:0000313" key="1">
    <source>
        <dbReference type="EMBL" id="SCL20439.1"/>
    </source>
</evidence>
<gene>
    <name evidence="1" type="ORF">GA0074694_3037</name>
    <name evidence="2" type="ORF">GA0074694_4236</name>
</gene>
<dbReference type="STRING" id="47866.GA0074694_3037"/>
<sequence length="337" mass="35935">MTISAVRPVRSTDSLIDAPTIPGQRPAVEQFSPLNLAYRSRSTSLAVELGRRAWDLIRTSPAPLSDAQLAARLDATADEVNDAVSAFLATQPAPPSSDVLDLGRRVETLMNTTDLTADEIAARVGRPADEAFDALLDLICWQEGALNLVRGWERKPAPSVDWFGRPVTAVCSVAWCDGQCVCGGPAELGHSRKLFEDQVRDGCHIGQYRRLMAMIQQTESPELPGGFDDTTVYVTTGDTDAYGVDLDLDEAEAFALSILAGVRAARARTTGQSAPAGTAYRVDVFTADDVLMTSRTVTAADDRSAEVAARRLVDELGGAVMAAVFTASLVYVGTVTA</sequence>
<organism evidence="2 3">
    <name type="scientific">Micromonospora inyonensis</name>
    <dbReference type="NCBI Taxonomy" id="47866"/>
    <lineage>
        <taxon>Bacteria</taxon>
        <taxon>Bacillati</taxon>
        <taxon>Actinomycetota</taxon>
        <taxon>Actinomycetes</taxon>
        <taxon>Micromonosporales</taxon>
        <taxon>Micromonosporaceae</taxon>
        <taxon>Micromonospora</taxon>
    </lineage>
</organism>
<name>A0A1C6S7Q4_9ACTN</name>
<dbReference type="Proteomes" id="UP000198906">
    <property type="component" value="Unassembled WGS sequence"/>
</dbReference>
<reference evidence="2" key="1">
    <citation type="submission" date="2016-06" db="EMBL/GenBank/DDBJ databases">
        <authorList>
            <person name="Kjaerup R.B."/>
            <person name="Dalgaard T.S."/>
            <person name="Juul-Madsen H.R."/>
        </authorList>
    </citation>
    <scope>NUCLEOTIDE SEQUENCE [LARGE SCALE GENOMIC DNA]</scope>
    <source>
        <strain evidence="2">DSM 46123</strain>
    </source>
</reference>
<evidence type="ECO:0000313" key="2">
    <source>
        <dbReference type="EMBL" id="SCL25498.1"/>
    </source>
</evidence>
<reference evidence="3" key="2">
    <citation type="submission" date="2016-06" db="EMBL/GenBank/DDBJ databases">
        <authorList>
            <person name="Varghese N."/>
        </authorList>
    </citation>
    <scope>NUCLEOTIDE SEQUENCE [LARGE SCALE GENOMIC DNA]</scope>
    <source>
        <strain evidence="3">DSM 46123</strain>
    </source>
</reference>
<dbReference type="AlphaFoldDB" id="A0A1C6S7Q4"/>
<evidence type="ECO:0000313" key="3">
    <source>
        <dbReference type="Proteomes" id="UP000198906"/>
    </source>
</evidence>
<keyword evidence="3" id="KW-1185">Reference proteome</keyword>
<accession>A0A1C6S7Q4</accession>